<protein>
    <submittedName>
        <fullName evidence="1">Uncharacterized protein</fullName>
    </submittedName>
</protein>
<dbReference type="AlphaFoldDB" id="A0A937HH52"/>
<proteinExistence type="predicted"/>
<comment type="caution">
    <text evidence="1">The sequence shown here is derived from an EMBL/GenBank/DDBJ whole genome shotgun (WGS) entry which is preliminary data.</text>
</comment>
<dbReference type="EMBL" id="JADHOK010000069">
    <property type="protein sequence ID" value="MBL6762084.1"/>
    <property type="molecule type" value="Genomic_DNA"/>
</dbReference>
<organism evidence="1 2">
    <name type="scientific">PS1 clade bacterium</name>
    <dbReference type="NCBI Taxonomy" id="2175152"/>
    <lineage>
        <taxon>Bacteria</taxon>
        <taxon>Pseudomonadati</taxon>
        <taxon>Pseudomonadota</taxon>
        <taxon>Alphaproteobacteria</taxon>
        <taxon>PS1 clade</taxon>
    </lineage>
</organism>
<gene>
    <name evidence="1" type="ORF">ISQ19_05240</name>
</gene>
<reference evidence="1" key="1">
    <citation type="submission" date="2020-10" db="EMBL/GenBank/DDBJ databases">
        <title>Microbiome of the Black Sea water column analyzed by genome centric metagenomics.</title>
        <authorList>
            <person name="Cabello-Yeves P.J."/>
            <person name="Callieri C."/>
            <person name="Picazo A."/>
            <person name="Mehrshad M."/>
            <person name="Haro-Moreno J.M."/>
            <person name="Roda-Garcia J."/>
            <person name="Dzembekova N."/>
            <person name="Slabakova V."/>
            <person name="Slabakova N."/>
            <person name="Moncheva S."/>
            <person name="Rodriguez-Valera F."/>
        </authorList>
    </citation>
    <scope>NUCLEOTIDE SEQUENCE</scope>
    <source>
        <strain evidence="1">BS307-5m-G5</strain>
    </source>
</reference>
<dbReference type="Proteomes" id="UP000785783">
    <property type="component" value="Unassembled WGS sequence"/>
</dbReference>
<evidence type="ECO:0000313" key="1">
    <source>
        <dbReference type="EMBL" id="MBL6762084.1"/>
    </source>
</evidence>
<name>A0A937HH52_9PROT</name>
<accession>A0A937HH52</accession>
<sequence>MDRRYSYIPRRYMPLRLRALAVLSLLVAGLTSLLVNTAIAQDNMTYKDWPQQSRADRLGTFTYVFGSLGAVSHDTTAEGKRAYSLTFSENAADFNQDATGDNEDTFASVGFGLRLKNDVDVELAVSTLNGAYNKPSASGGSNPKPDQPIYEISAMKSFDWGGPPLLRYTARIGYATLDDPDTDDNIFFGIGVGHDPFRVELRQYDFGVFESQVLAFTYL</sequence>
<evidence type="ECO:0000313" key="2">
    <source>
        <dbReference type="Proteomes" id="UP000785783"/>
    </source>
</evidence>